<organism evidence="10 11">
    <name type="scientific">Catalinimonas alkaloidigena</name>
    <dbReference type="NCBI Taxonomy" id="1075417"/>
    <lineage>
        <taxon>Bacteria</taxon>
        <taxon>Pseudomonadati</taxon>
        <taxon>Bacteroidota</taxon>
        <taxon>Cytophagia</taxon>
        <taxon>Cytophagales</taxon>
        <taxon>Catalimonadaceae</taxon>
        <taxon>Catalinimonas</taxon>
    </lineage>
</organism>
<dbReference type="PROSITE" id="PS52016">
    <property type="entry name" value="TONB_DEPENDENT_REC_3"/>
    <property type="match status" value="1"/>
</dbReference>
<keyword evidence="3 7" id="KW-1134">Transmembrane beta strand</keyword>
<evidence type="ECO:0000256" key="1">
    <source>
        <dbReference type="ARBA" id="ARBA00004571"/>
    </source>
</evidence>
<dbReference type="InterPro" id="IPR008969">
    <property type="entry name" value="CarboxyPept-like_regulatory"/>
</dbReference>
<dbReference type="InterPro" id="IPR023997">
    <property type="entry name" value="TonB-dep_OMP_SusC/RagA_CS"/>
</dbReference>
<dbReference type="Gene3D" id="2.60.40.1120">
    <property type="entry name" value="Carboxypeptidase-like, regulatory domain"/>
    <property type="match status" value="1"/>
</dbReference>
<dbReference type="Proteomes" id="UP000198510">
    <property type="component" value="Unassembled WGS sequence"/>
</dbReference>
<dbReference type="Gene3D" id="2.40.170.20">
    <property type="entry name" value="TonB-dependent receptor, beta-barrel domain"/>
    <property type="match status" value="1"/>
</dbReference>
<evidence type="ECO:0000256" key="2">
    <source>
        <dbReference type="ARBA" id="ARBA00022448"/>
    </source>
</evidence>
<evidence type="ECO:0000256" key="8">
    <source>
        <dbReference type="SAM" id="SignalP"/>
    </source>
</evidence>
<dbReference type="InterPro" id="IPR039426">
    <property type="entry name" value="TonB-dep_rcpt-like"/>
</dbReference>
<dbReference type="Pfam" id="PF07715">
    <property type="entry name" value="Plug"/>
    <property type="match status" value="1"/>
</dbReference>
<dbReference type="AlphaFoldDB" id="A0A1G9TLE1"/>
<protein>
    <submittedName>
        <fullName evidence="10">TonB-linked outer membrane protein, SusC/RagA family</fullName>
    </submittedName>
</protein>
<name>A0A1G9TLE1_9BACT</name>
<dbReference type="InterPro" id="IPR037066">
    <property type="entry name" value="Plug_dom_sf"/>
</dbReference>
<evidence type="ECO:0000256" key="3">
    <source>
        <dbReference type="ARBA" id="ARBA00022452"/>
    </source>
</evidence>
<sequence length="1034" mass="113347">MASWRWSKHCRSALMLTLLSTTLAYAQVSVRGKITDKTGEGIPGVNVLEQGTTNGTITDVEGVFNLSVQNNATLVLSAVGYLSQEVPLSGRTTLDVTLEEDVKALEEVVVVGYGTQRREAVTGSVASIDGSALREIPTGNITNALQGRLPGVQFTQTSTRPGATMQIRIRGTRSLTASNDPLVVLDGIPFAGSISDIDPNSIKSIDILKDASATAIYGSRGANGVILVTTQRGQKGQPARISYNAFYGVKNVFGKYPMMDGPQFARMRAEAIRTATELGRGATYPNSSDEFDNINTDWQDLLYRTGTTMSHDVSLSKGSEGGNYQVGLGYFKDQSPLPTNQYSRISMRAAVDQDAGRYFRFGLTSNNNYGLTEGNQVGVGDALASSPLSSPYDADGNLKRATFASQDVYRVWTRDLIEQVQDKWLSETKTFGSYNNLYGEFKIPGVEGLKYRLNLGLNFRATEGGSFTGIGVTSPTNPDAPSSASINHSRTTSWVAENILSYDRIFADKHEVNAIALFSSQQEKYNSSAITVLDFPADHFQYYNLGYGEGEVTINPNDQAYSVWGLVSWMGRIMYGYDNRYLLSATLRSDGSSRLAPGHKWHTYPAVSVGWNIAEEAFMQNLPVLDQLKLRVGYGETSNQAIAPYTTLGRLGTRFYNFGDNGDDSYATGYIISELPNSELGWEYTQTWNVGLDFGLFAGRLNGTVEYYRQHTKDLLLGVDLPPTAGVNSYTANVGETENKGVELSLNGVILNNVNGFTWEAGVNFYANRNKLLSLASGQEENEGNWWFVGSPINVVYDYKRVGLWQEGDPHLDVLEPGGNVGMIKVEYTGEYDENGVPVRPIGADDRQVQKFDPNFVGGFNTRLAYKGFDLTLIGAFQNGGTLISSLYGSSSYLNLLSGRHNNVNVNYWTPENRDADYPRPGGATSGDNPKYASTLAYFDASYLKVRTITLGYNFSRASWMNNVGIDQLRLYVTAQNPFVMFSPYNRESGMDPETNSFGNQNQAVTTAIQSRLPVVAVNAPSTRNYLIGLKLTF</sequence>
<keyword evidence="2 7" id="KW-0813">Transport</keyword>
<dbReference type="InterPro" id="IPR036942">
    <property type="entry name" value="Beta-barrel_TonB_sf"/>
</dbReference>
<comment type="similarity">
    <text evidence="7">Belongs to the TonB-dependent receptor family.</text>
</comment>
<evidence type="ECO:0000313" key="11">
    <source>
        <dbReference type="Proteomes" id="UP000198510"/>
    </source>
</evidence>
<evidence type="ECO:0000256" key="5">
    <source>
        <dbReference type="ARBA" id="ARBA00023136"/>
    </source>
</evidence>
<dbReference type="InterPro" id="IPR023996">
    <property type="entry name" value="TonB-dep_OMP_SusC/RagA"/>
</dbReference>
<dbReference type="STRING" id="1075417.SAMN05421823_11455"/>
<dbReference type="GO" id="GO:0009279">
    <property type="term" value="C:cell outer membrane"/>
    <property type="evidence" value="ECO:0007669"/>
    <property type="project" value="UniProtKB-SubCell"/>
</dbReference>
<feature type="chain" id="PRO_5011501361" evidence="8">
    <location>
        <begin position="27"/>
        <end position="1034"/>
    </location>
</feature>
<comment type="subcellular location">
    <subcellularLocation>
        <location evidence="1 7">Cell outer membrane</location>
        <topology evidence="1 7">Multi-pass membrane protein</topology>
    </subcellularLocation>
</comment>
<dbReference type="SUPFAM" id="SSF56935">
    <property type="entry name" value="Porins"/>
    <property type="match status" value="1"/>
</dbReference>
<dbReference type="NCBIfam" id="TIGR04056">
    <property type="entry name" value="OMP_RagA_SusC"/>
    <property type="match status" value="1"/>
</dbReference>
<keyword evidence="8" id="KW-0732">Signal</keyword>
<dbReference type="EMBL" id="FNFO01000014">
    <property type="protein sequence ID" value="SDM48537.1"/>
    <property type="molecule type" value="Genomic_DNA"/>
</dbReference>
<keyword evidence="11" id="KW-1185">Reference proteome</keyword>
<keyword evidence="6 7" id="KW-0998">Cell outer membrane</keyword>
<keyword evidence="4 7" id="KW-0812">Transmembrane</keyword>
<evidence type="ECO:0000256" key="6">
    <source>
        <dbReference type="ARBA" id="ARBA00023237"/>
    </source>
</evidence>
<evidence type="ECO:0000313" key="10">
    <source>
        <dbReference type="EMBL" id="SDM48537.1"/>
    </source>
</evidence>
<accession>A0A1G9TLE1</accession>
<reference evidence="10 11" key="1">
    <citation type="submission" date="2016-10" db="EMBL/GenBank/DDBJ databases">
        <authorList>
            <person name="de Groot N.N."/>
        </authorList>
    </citation>
    <scope>NUCLEOTIDE SEQUENCE [LARGE SCALE GENOMIC DNA]</scope>
    <source>
        <strain evidence="10 11">DSM 25186</strain>
    </source>
</reference>
<evidence type="ECO:0000256" key="4">
    <source>
        <dbReference type="ARBA" id="ARBA00022692"/>
    </source>
</evidence>
<dbReference type="Pfam" id="PF13715">
    <property type="entry name" value="CarbopepD_reg_2"/>
    <property type="match status" value="1"/>
</dbReference>
<feature type="domain" description="TonB-dependent receptor plug" evidence="9">
    <location>
        <begin position="119"/>
        <end position="225"/>
    </location>
</feature>
<keyword evidence="5 7" id="KW-0472">Membrane</keyword>
<evidence type="ECO:0000256" key="7">
    <source>
        <dbReference type="PROSITE-ProRule" id="PRU01360"/>
    </source>
</evidence>
<dbReference type="SUPFAM" id="SSF49464">
    <property type="entry name" value="Carboxypeptidase regulatory domain-like"/>
    <property type="match status" value="1"/>
</dbReference>
<gene>
    <name evidence="10" type="ORF">SAMN05421823_11455</name>
</gene>
<dbReference type="OrthoDB" id="9768177at2"/>
<dbReference type="NCBIfam" id="TIGR04057">
    <property type="entry name" value="SusC_RagA_signa"/>
    <property type="match status" value="1"/>
</dbReference>
<feature type="signal peptide" evidence="8">
    <location>
        <begin position="1"/>
        <end position="26"/>
    </location>
</feature>
<proteinExistence type="inferred from homology"/>
<dbReference type="Gene3D" id="2.170.130.10">
    <property type="entry name" value="TonB-dependent receptor, plug domain"/>
    <property type="match status" value="1"/>
</dbReference>
<evidence type="ECO:0000259" key="9">
    <source>
        <dbReference type="Pfam" id="PF07715"/>
    </source>
</evidence>
<dbReference type="FunFam" id="2.170.130.10:FF:000008">
    <property type="entry name" value="SusC/RagA family TonB-linked outer membrane protein"/>
    <property type="match status" value="1"/>
</dbReference>
<dbReference type="InterPro" id="IPR012910">
    <property type="entry name" value="Plug_dom"/>
</dbReference>